<gene>
    <name evidence="2" type="ORF">D0863_07116</name>
</gene>
<dbReference type="AlphaFoldDB" id="A0A3M7DW34"/>
<dbReference type="InterPro" id="IPR000873">
    <property type="entry name" value="AMP-dep_synth/lig_dom"/>
</dbReference>
<dbReference type="Pfam" id="PF00501">
    <property type="entry name" value="AMP-binding"/>
    <property type="match status" value="1"/>
</dbReference>
<reference evidence="2 3" key="1">
    <citation type="journal article" date="2018" name="BMC Genomics">
        <title>Genomic evidence for intraspecific hybridization in a clonal and extremely halotolerant yeast.</title>
        <authorList>
            <person name="Gostincar C."/>
            <person name="Stajich J.E."/>
            <person name="Zupancic J."/>
            <person name="Zalar P."/>
            <person name="Gunde-Cimerman N."/>
        </authorList>
    </citation>
    <scope>NUCLEOTIDE SEQUENCE [LARGE SCALE GENOMIC DNA]</scope>
    <source>
        <strain evidence="2 3">EXF-2682</strain>
    </source>
</reference>
<evidence type="ECO:0000313" key="3">
    <source>
        <dbReference type="Proteomes" id="UP000269276"/>
    </source>
</evidence>
<dbReference type="InterPro" id="IPR020845">
    <property type="entry name" value="AMP-binding_CS"/>
</dbReference>
<dbReference type="OrthoDB" id="6509636at2759"/>
<protein>
    <recommendedName>
        <fullName evidence="1">AMP-dependent synthetase/ligase domain-containing protein</fullName>
    </recommendedName>
</protein>
<comment type="caution">
    <text evidence="2">The sequence shown here is derived from an EMBL/GenBank/DDBJ whole genome shotgun (WGS) entry which is preliminary data.</text>
</comment>
<name>A0A3M7DW34_HORWE</name>
<dbReference type="EMBL" id="QWIP01000235">
    <property type="protein sequence ID" value="RMY68452.1"/>
    <property type="molecule type" value="Genomic_DNA"/>
</dbReference>
<dbReference type="SUPFAM" id="SSF56801">
    <property type="entry name" value="Acetyl-CoA synthetase-like"/>
    <property type="match status" value="1"/>
</dbReference>
<proteinExistence type="predicted"/>
<dbReference type="Proteomes" id="UP000269276">
    <property type="component" value="Unassembled WGS sequence"/>
</dbReference>
<dbReference type="InterPro" id="IPR042099">
    <property type="entry name" value="ANL_N_sf"/>
</dbReference>
<dbReference type="GO" id="GO:0019748">
    <property type="term" value="P:secondary metabolic process"/>
    <property type="evidence" value="ECO:0007669"/>
    <property type="project" value="TreeGrafter"/>
</dbReference>
<dbReference type="Gene3D" id="3.40.50.12780">
    <property type="entry name" value="N-terminal domain of ligase-like"/>
    <property type="match status" value="1"/>
</dbReference>
<dbReference type="PANTHER" id="PTHR24096:SF265">
    <property type="entry name" value="ENZYME, PUTATIVE (AFU_ORTHOLOGUE AFUA_5G14270)-RELATED"/>
    <property type="match status" value="1"/>
</dbReference>
<evidence type="ECO:0000259" key="1">
    <source>
        <dbReference type="Pfam" id="PF00501"/>
    </source>
</evidence>
<evidence type="ECO:0000313" key="2">
    <source>
        <dbReference type="EMBL" id="RMY68452.1"/>
    </source>
</evidence>
<dbReference type="PROSITE" id="PS00455">
    <property type="entry name" value="AMP_BINDING"/>
    <property type="match status" value="1"/>
</dbReference>
<dbReference type="PANTHER" id="PTHR24096">
    <property type="entry name" value="LONG-CHAIN-FATTY-ACID--COA LIGASE"/>
    <property type="match status" value="1"/>
</dbReference>
<dbReference type="GO" id="GO:0016405">
    <property type="term" value="F:CoA-ligase activity"/>
    <property type="evidence" value="ECO:0007669"/>
    <property type="project" value="TreeGrafter"/>
</dbReference>
<feature type="domain" description="AMP-dependent synthetase/ligase" evidence="1">
    <location>
        <begin position="27"/>
        <end position="212"/>
    </location>
</feature>
<sequence>MPDLKCEEQHAATSMTDTSQILIDAANPERFLTKKEAQELVLALAGAFKPGSTVCLHVANDILYPVLVLAILASGCRWTGTNPAHTAPELRHHFKASETKYIICEQHLAHVCQEALDANGSSAEVIVFEDILQSELGIMRGRDSAVSTQYERKPEAEDIPYRKLSELLSIPNTTDLCELTKDISAEDIAVLMQTSGTTGLPKMAARTHRAMILEQAAIE</sequence>
<accession>A0A3M7DW34</accession>
<organism evidence="2 3">
    <name type="scientific">Hortaea werneckii</name>
    <name type="common">Black yeast</name>
    <name type="synonym">Cladosporium werneckii</name>
    <dbReference type="NCBI Taxonomy" id="91943"/>
    <lineage>
        <taxon>Eukaryota</taxon>
        <taxon>Fungi</taxon>
        <taxon>Dikarya</taxon>
        <taxon>Ascomycota</taxon>
        <taxon>Pezizomycotina</taxon>
        <taxon>Dothideomycetes</taxon>
        <taxon>Dothideomycetidae</taxon>
        <taxon>Mycosphaerellales</taxon>
        <taxon>Teratosphaeriaceae</taxon>
        <taxon>Hortaea</taxon>
    </lineage>
</organism>